<gene>
    <name evidence="1" type="ORF">L1987_78853</name>
</gene>
<comment type="caution">
    <text evidence="1">The sequence shown here is derived from an EMBL/GenBank/DDBJ whole genome shotgun (WGS) entry which is preliminary data.</text>
</comment>
<dbReference type="EMBL" id="CM042043">
    <property type="protein sequence ID" value="KAI3695851.1"/>
    <property type="molecule type" value="Genomic_DNA"/>
</dbReference>
<reference evidence="1 2" key="2">
    <citation type="journal article" date="2022" name="Mol. Ecol. Resour.">
        <title>The genomes of chicory, endive, great burdock and yacon provide insights into Asteraceae paleo-polyploidization history and plant inulin production.</title>
        <authorList>
            <person name="Fan W."/>
            <person name="Wang S."/>
            <person name="Wang H."/>
            <person name="Wang A."/>
            <person name="Jiang F."/>
            <person name="Liu H."/>
            <person name="Zhao H."/>
            <person name="Xu D."/>
            <person name="Zhang Y."/>
        </authorList>
    </citation>
    <scope>NUCLEOTIDE SEQUENCE [LARGE SCALE GENOMIC DNA]</scope>
    <source>
        <strain evidence="2">cv. Yunnan</strain>
        <tissue evidence="1">Leaves</tissue>
    </source>
</reference>
<evidence type="ECO:0000313" key="1">
    <source>
        <dbReference type="EMBL" id="KAI3695851.1"/>
    </source>
</evidence>
<organism evidence="1 2">
    <name type="scientific">Smallanthus sonchifolius</name>
    <dbReference type="NCBI Taxonomy" id="185202"/>
    <lineage>
        <taxon>Eukaryota</taxon>
        <taxon>Viridiplantae</taxon>
        <taxon>Streptophyta</taxon>
        <taxon>Embryophyta</taxon>
        <taxon>Tracheophyta</taxon>
        <taxon>Spermatophyta</taxon>
        <taxon>Magnoliopsida</taxon>
        <taxon>eudicotyledons</taxon>
        <taxon>Gunneridae</taxon>
        <taxon>Pentapetalae</taxon>
        <taxon>asterids</taxon>
        <taxon>campanulids</taxon>
        <taxon>Asterales</taxon>
        <taxon>Asteraceae</taxon>
        <taxon>Asteroideae</taxon>
        <taxon>Heliantheae alliance</taxon>
        <taxon>Millerieae</taxon>
        <taxon>Smallanthus</taxon>
    </lineage>
</organism>
<proteinExistence type="predicted"/>
<name>A0ACB8ZEF0_9ASTR</name>
<keyword evidence="2" id="KW-1185">Reference proteome</keyword>
<dbReference type="Proteomes" id="UP001056120">
    <property type="component" value="Linkage Group LG26"/>
</dbReference>
<evidence type="ECO:0000313" key="2">
    <source>
        <dbReference type="Proteomes" id="UP001056120"/>
    </source>
</evidence>
<accession>A0ACB8ZEF0</accession>
<reference evidence="2" key="1">
    <citation type="journal article" date="2022" name="Mol. Ecol. Resour.">
        <title>The genomes of chicory, endive, great burdock and yacon provide insights into Asteraceae palaeo-polyploidization history and plant inulin production.</title>
        <authorList>
            <person name="Fan W."/>
            <person name="Wang S."/>
            <person name="Wang H."/>
            <person name="Wang A."/>
            <person name="Jiang F."/>
            <person name="Liu H."/>
            <person name="Zhao H."/>
            <person name="Xu D."/>
            <person name="Zhang Y."/>
        </authorList>
    </citation>
    <scope>NUCLEOTIDE SEQUENCE [LARGE SCALE GENOMIC DNA]</scope>
    <source>
        <strain evidence="2">cv. Yunnan</strain>
    </source>
</reference>
<sequence length="213" mass="24298">MSMCLPHIGLREVIPRLKPYASGSGLKPLIVYKSRSRKPAKLKRSFTLPVNFRPIFCFSLSSRSNIRGSLSHNISQNLELCTFGKQLAKPKLLYQTLVAVVNRLSLMLRGPGLSAEKLASVLSQFWTEVVLTVVSFLNRIPSSVISGLSLFERRFSTTPDYEELRVYRERMWCEGNQKKRRCQMQVRTRPQREAENGHILDKNPATEMAEVVT</sequence>
<protein>
    <submittedName>
        <fullName evidence="1">Uncharacterized protein</fullName>
    </submittedName>
</protein>